<feature type="coiled-coil region" evidence="3">
    <location>
        <begin position="72"/>
        <end position="125"/>
    </location>
</feature>
<dbReference type="PANTHER" id="PTHR32347">
    <property type="entry name" value="EFFLUX SYSTEM COMPONENT YKNX-RELATED"/>
    <property type="match status" value="1"/>
</dbReference>
<evidence type="ECO:0000256" key="3">
    <source>
        <dbReference type="SAM" id="Coils"/>
    </source>
</evidence>
<dbReference type="EMBL" id="CP027860">
    <property type="protein sequence ID" value="AVP99738.1"/>
    <property type="molecule type" value="Genomic_DNA"/>
</dbReference>
<proteinExistence type="predicted"/>
<reference evidence="5 6" key="2">
    <citation type="submission" date="2018-03" db="EMBL/GenBank/DDBJ databases">
        <authorList>
            <person name="Keele B.F."/>
        </authorList>
    </citation>
    <scope>NUCLEOTIDE SEQUENCE [LARGE SCALE GENOMIC DNA]</scope>
    <source>
        <strain evidence="5 6">D13</strain>
    </source>
</reference>
<reference evidence="5 6" key="1">
    <citation type="submission" date="2018-03" db="EMBL/GenBank/DDBJ databases">
        <title>Ahniella affigens gen. nov., sp. nov., a gammaproteobacterium isolated from sandy soil near a stream.</title>
        <authorList>
            <person name="Ko Y."/>
            <person name="Kim J.-H."/>
        </authorList>
    </citation>
    <scope>NUCLEOTIDE SEQUENCE [LARGE SCALE GENOMIC DNA]</scope>
    <source>
        <strain evidence="5 6">D13</strain>
    </source>
</reference>
<evidence type="ECO:0000256" key="1">
    <source>
        <dbReference type="ARBA" id="ARBA00004196"/>
    </source>
</evidence>
<dbReference type="Proteomes" id="UP000241074">
    <property type="component" value="Chromosome"/>
</dbReference>
<dbReference type="InterPro" id="IPR050465">
    <property type="entry name" value="UPF0194_transport"/>
</dbReference>
<keyword evidence="6" id="KW-1185">Reference proteome</keyword>
<sequence length="320" mass="34205">MGLAALCGGALMTGCHQAVPDPTLLGTLEADRIEIVAESAERILAEPVPEGTMLAADTVILSQDPARLNWRLAAETAELQRIQAQLAELLAGTRLEDLQQAEAQLASVRARLALARDERERAEQMRSRGLLSEQDLDRARRNVETLTSDQAAASAVLKRLRAGTRTEQVDAMRAAEVAQRARLQATELEISRLQRTAPRAGLLETLVLKTGDQPKPGDVLAVMLAADSVYARVFVPAPLRADLQLGQVLDVSVQGLDQPLAGRVRRLASEASFTPYYALHGDDAERLSYLAEIALPTAKLGAVPLGAPVAVVLPAAGSEP</sequence>
<evidence type="ECO:0000313" key="6">
    <source>
        <dbReference type="Proteomes" id="UP000241074"/>
    </source>
</evidence>
<dbReference type="GO" id="GO:0030313">
    <property type="term" value="C:cell envelope"/>
    <property type="evidence" value="ECO:0007669"/>
    <property type="project" value="UniProtKB-SubCell"/>
</dbReference>
<gene>
    <name evidence="5" type="ORF">C7S18_22305</name>
</gene>
<name>A0A2P1PY18_9GAMM</name>
<protein>
    <submittedName>
        <fullName evidence="5">Hemolysin secretion protein D</fullName>
    </submittedName>
</protein>
<evidence type="ECO:0000256" key="2">
    <source>
        <dbReference type="ARBA" id="ARBA00023054"/>
    </source>
</evidence>
<dbReference type="KEGG" id="xba:C7S18_22305"/>
<dbReference type="PANTHER" id="PTHR32347:SF29">
    <property type="entry name" value="UPF0194 MEMBRANE PROTEIN YBHG"/>
    <property type="match status" value="1"/>
</dbReference>
<feature type="domain" description="YbhG-like alpha-helical hairpin" evidence="4">
    <location>
        <begin position="74"/>
        <end position="190"/>
    </location>
</feature>
<evidence type="ECO:0000259" key="4">
    <source>
        <dbReference type="Pfam" id="PF25881"/>
    </source>
</evidence>
<dbReference type="AlphaFoldDB" id="A0A2P1PY18"/>
<comment type="subcellular location">
    <subcellularLocation>
        <location evidence="1">Cell envelope</location>
    </subcellularLocation>
</comment>
<organism evidence="5 6">
    <name type="scientific">Ahniella affigens</name>
    <dbReference type="NCBI Taxonomy" id="2021234"/>
    <lineage>
        <taxon>Bacteria</taxon>
        <taxon>Pseudomonadati</taxon>
        <taxon>Pseudomonadota</taxon>
        <taxon>Gammaproteobacteria</taxon>
        <taxon>Lysobacterales</taxon>
        <taxon>Rhodanobacteraceae</taxon>
        <taxon>Ahniella</taxon>
    </lineage>
</organism>
<accession>A0A2P1PY18</accession>
<keyword evidence="2 3" id="KW-0175">Coiled coil</keyword>
<dbReference type="InterPro" id="IPR059052">
    <property type="entry name" value="HH_YbhG-like"/>
</dbReference>
<evidence type="ECO:0000313" key="5">
    <source>
        <dbReference type="EMBL" id="AVP99738.1"/>
    </source>
</evidence>
<dbReference type="Gene3D" id="1.10.287.470">
    <property type="entry name" value="Helix hairpin bin"/>
    <property type="match status" value="1"/>
</dbReference>
<dbReference type="Pfam" id="PF25881">
    <property type="entry name" value="HH_YBHG"/>
    <property type="match status" value="1"/>
</dbReference>